<comment type="caution">
    <text evidence="1">The sequence shown here is derived from an EMBL/GenBank/DDBJ whole genome shotgun (WGS) entry which is preliminary data.</text>
</comment>
<sequence>MKPGLIKLSAHTQIVSIINLGLSCLYIILIIIFCCVVNQPISVKSESVSGDGAGGKSAIVDTEYHEDEELLNPGIDDELDEEDEYVELNVTAEKSKYLGSPCDATCNPTLQHVYCNLQTKFCECEKPYPVQLGPTKGCAKPKKLGEQCLYQATCIYSDQHSTCTQIQHHAVCDCELGYHQVPLSRSNKRLFCAADLALTATKLPTLLGVAAGITVFTGAICFTLKLFSRARYTRPRNYANAASAAPILYSTETGIPLTLHGRPSSRSSGRSSGGTLAGYNAVTRKHSYAGYSSTENSQQNQRRGTVVSSSRAGAARAAAILLISGQQQSAHASAPSGSEPVTAAESSNGAKQQHRRALSDVPEVSSDGLGSRRASVASIHSSTSSAKSYSARRLERERNEKEQLSNPVPTPSPRTPHSKDELLPNSKKNAEVTFHEQIATTSGMSNVVPGRRSPTATFTSATINEVASPLFERDLARPCTSSSSGYYSSRVS</sequence>
<organism evidence="1 2">
    <name type="scientific">Eretmocerus hayati</name>
    <dbReference type="NCBI Taxonomy" id="131215"/>
    <lineage>
        <taxon>Eukaryota</taxon>
        <taxon>Metazoa</taxon>
        <taxon>Ecdysozoa</taxon>
        <taxon>Arthropoda</taxon>
        <taxon>Hexapoda</taxon>
        <taxon>Insecta</taxon>
        <taxon>Pterygota</taxon>
        <taxon>Neoptera</taxon>
        <taxon>Endopterygota</taxon>
        <taxon>Hymenoptera</taxon>
        <taxon>Apocrita</taxon>
        <taxon>Proctotrupomorpha</taxon>
        <taxon>Chalcidoidea</taxon>
        <taxon>Aphelinidae</taxon>
        <taxon>Aphelininae</taxon>
        <taxon>Eretmocerus</taxon>
    </lineage>
</organism>
<reference evidence="1" key="1">
    <citation type="submission" date="2023-04" db="EMBL/GenBank/DDBJ databases">
        <title>A chromosome-level genome assembly of the parasitoid wasp Eretmocerus hayati.</title>
        <authorList>
            <person name="Zhong Y."/>
            <person name="Liu S."/>
            <person name="Liu Y."/>
        </authorList>
    </citation>
    <scope>NUCLEOTIDE SEQUENCE</scope>
    <source>
        <strain evidence="1">ZJU_SS_LIU_2023</strain>
    </source>
</reference>
<name>A0ACC2PFT5_9HYME</name>
<protein>
    <submittedName>
        <fullName evidence="1">Uncharacterized protein</fullName>
    </submittedName>
</protein>
<evidence type="ECO:0000313" key="1">
    <source>
        <dbReference type="EMBL" id="KAJ8682435.1"/>
    </source>
</evidence>
<gene>
    <name evidence="1" type="ORF">QAD02_018227</name>
</gene>
<proteinExistence type="predicted"/>
<evidence type="ECO:0000313" key="2">
    <source>
        <dbReference type="Proteomes" id="UP001239111"/>
    </source>
</evidence>
<dbReference type="Proteomes" id="UP001239111">
    <property type="component" value="Chromosome 1"/>
</dbReference>
<keyword evidence="2" id="KW-1185">Reference proteome</keyword>
<accession>A0ACC2PFT5</accession>
<dbReference type="EMBL" id="CM056741">
    <property type="protein sequence ID" value="KAJ8682435.1"/>
    <property type="molecule type" value="Genomic_DNA"/>
</dbReference>